<dbReference type="EMBL" id="BAAAUX010000001">
    <property type="protein sequence ID" value="GAA2773681.1"/>
    <property type="molecule type" value="Genomic_DNA"/>
</dbReference>
<reference evidence="1 2" key="1">
    <citation type="journal article" date="2019" name="Int. J. Syst. Evol. Microbiol.">
        <title>The Global Catalogue of Microorganisms (GCM) 10K type strain sequencing project: providing services to taxonomists for standard genome sequencing and annotation.</title>
        <authorList>
            <consortium name="The Broad Institute Genomics Platform"/>
            <consortium name="The Broad Institute Genome Sequencing Center for Infectious Disease"/>
            <person name="Wu L."/>
            <person name="Ma J."/>
        </authorList>
    </citation>
    <scope>NUCLEOTIDE SEQUENCE [LARGE SCALE GENOMIC DNA]</scope>
    <source>
        <strain evidence="1 2">JCM 9383</strain>
    </source>
</reference>
<gene>
    <name evidence="1" type="ORF">GCM10010470_01770</name>
</gene>
<sequence length="94" mass="10953">MGWQQVSHWAIRCDGDTTHGQCQRLWTWWNDDDETWDEIPQLFTTREVPWIRATYLRSDGWLLIGNRALCPDHVNAGERLAEADISGLPFEVTP</sequence>
<dbReference type="Proteomes" id="UP001500979">
    <property type="component" value="Unassembled WGS sequence"/>
</dbReference>
<comment type="caution">
    <text evidence="1">The sequence shown here is derived from an EMBL/GenBank/DDBJ whole genome shotgun (WGS) entry which is preliminary data.</text>
</comment>
<accession>A0ABN3V0D8</accession>
<evidence type="ECO:0000313" key="2">
    <source>
        <dbReference type="Proteomes" id="UP001500979"/>
    </source>
</evidence>
<name>A0ABN3V0D8_9PSEU</name>
<keyword evidence="2" id="KW-1185">Reference proteome</keyword>
<proteinExistence type="predicted"/>
<evidence type="ECO:0000313" key="1">
    <source>
        <dbReference type="EMBL" id="GAA2773681.1"/>
    </source>
</evidence>
<protein>
    <submittedName>
        <fullName evidence="1">Uncharacterized protein</fullName>
    </submittedName>
</protein>
<organism evidence="1 2">
    <name type="scientific">Saccharopolyspora taberi</name>
    <dbReference type="NCBI Taxonomy" id="60895"/>
    <lineage>
        <taxon>Bacteria</taxon>
        <taxon>Bacillati</taxon>
        <taxon>Actinomycetota</taxon>
        <taxon>Actinomycetes</taxon>
        <taxon>Pseudonocardiales</taxon>
        <taxon>Pseudonocardiaceae</taxon>
        <taxon>Saccharopolyspora</taxon>
    </lineage>
</organism>
<dbReference type="RefSeq" id="WP_344677360.1">
    <property type="nucleotide sequence ID" value="NZ_BAAAUX010000001.1"/>
</dbReference>